<dbReference type="InterPro" id="IPR016024">
    <property type="entry name" value="ARM-type_fold"/>
</dbReference>
<feature type="transmembrane region" description="Helical" evidence="1">
    <location>
        <begin position="1100"/>
        <end position="1125"/>
    </location>
</feature>
<comment type="caution">
    <text evidence="2">The sequence shown here is derived from an EMBL/GenBank/DDBJ whole genome shotgun (WGS) entry which is preliminary data.</text>
</comment>
<keyword evidence="1" id="KW-0472">Membrane</keyword>
<organism evidence="2 3">
    <name type="scientific">Haloferula sargassicola</name>
    <dbReference type="NCBI Taxonomy" id="490096"/>
    <lineage>
        <taxon>Bacteria</taxon>
        <taxon>Pseudomonadati</taxon>
        <taxon>Verrucomicrobiota</taxon>
        <taxon>Verrucomicrobiia</taxon>
        <taxon>Verrucomicrobiales</taxon>
        <taxon>Verrucomicrobiaceae</taxon>
        <taxon>Haloferula</taxon>
    </lineage>
</organism>
<dbReference type="Proteomes" id="UP001476282">
    <property type="component" value="Unassembled WGS sequence"/>
</dbReference>
<gene>
    <name evidence="2" type="ORF">Hsar01_00290</name>
</gene>
<name>A0ABP9UP55_9BACT</name>
<feature type="transmembrane region" description="Helical" evidence="1">
    <location>
        <begin position="1137"/>
        <end position="1155"/>
    </location>
</feature>
<dbReference type="InterPro" id="IPR004155">
    <property type="entry name" value="PBS_lyase_HEAT"/>
</dbReference>
<evidence type="ECO:0000313" key="3">
    <source>
        <dbReference type="Proteomes" id="UP001476282"/>
    </source>
</evidence>
<dbReference type="SMART" id="SM00567">
    <property type="entry name" value="EZ_HEAT"/>
    <property type="match status" value="7"/>
</dbReference>
<proteinExistence type="predicted"/>
<keyword evidence="1" id="KW-0812">Transmembrane</keyword>
<accession>A0ABP9UP55</accession>
<dbReference type="PROSITE" id="PS51354">
    <property type="entry name" value="GLUTAREDOXIN_2"/>
    <property type="match status" value="1"/>
</dbReference>
<protein>
    <submittedName>
        <fullName evidence="2">Uncharacterized protein</fullName>
    </submittedName>
</protein>
<evidence type="ECO:0000256" key="1">
    <source>
        <dbReference type="SAM" id="Phobius"/>
    </source>
</evidence>
<feature type="transmembrane region" description="Helical" evidence="1">
    <location>
        <begin position="1275"/>
        <end position="1295"/>
    </location>
</feature>
<evidence type="ECO:0000313" key="2">
    <source>
        <dbReference type="EMBL" id="GAA5481084.1"/>
    </source>
</evidence>
<keyword evidence="1" id="KW-1133">Transmembrane helix</keyword>
<dbReference type="PANTHER" id="PTHR12697">
    <property type="entry name" value="PBS LYASE HEAT-LIKE PROTEIN"/>
    <property type="match status" value="1"/>
</dbReference>
<dbReference type="PANTHER" id="PTHR12697:SF5">
    <property type="entry name" value="DEOXYHYPUSINE HYDROXYLASE"/>
    <property type="match status" value="1"/>
</dbReference>
<dbReference type="EMBL" id="BAABRI010000001">
    <property type="protein sequence ID" value="GAA5481084.1"/>
    <property type="molecule type" value="Genomic_DNA"/>
</dbReference>
<dbReference type="Pfam" id="PF13646">
    <property type="entry name" value="HEAT_2"/>
    <property type="match status" value="2"/>
</dbReference>
<feature type="transmembrane region" description="Helical" evidence="1">
    <location>
        <begin position="1064"/>
        <end position="1088"/>
    </location>
</feature>
<feature type="transmembrane region" description="Helical" evidence="1">
    <location>
        <begin position="1194"/>
        <end position="1220"/>
    </location>
</feature>
<dbReference type="InterPro" id="IPR011989">
    <property type="entry name" value="ARM-like"/>
</dbReference>
<feature type="transmembrane region" description="Helical" evidence="1">
    <location>
        <begin position="1232"/>
        <end position="1254"/>
    </location>
</feature>
<sequence>MPDAGVLAEVLPLTADPTAKNVLRSRLRALDPFPAAALIQTLGDRELAVRLGALEILEEQAGGDFSFNPWLPPGDPRNAGALARWQQWAASDHEAEAAGPLLGDDQRRGYLRDLLSDDRDKAARARQMLETDGLGSVGFLEEFLQSSPALPEGSRAKVRQAQYQIVLARAFGGQAPNLARNLTFGNRDQILSALGSLRSAGLAALPILRDYLQHPDSLVRESAIDAMLASGGSHAVPLVASVLTKEPDSNVIHGALRQLKDVAGTESLSLAASFLDRDDEDLLVSAIQTCLALSGERNQSFGGSSVANKTEGNKKVNEGIIRLLDHPAWRVRTAAVEFISARRLMDAREKVVSLLDDPDEFVRYQAIKAAGALSATEALPKLKGMFLAGPEMVGPVLEGYAAFGRSPDSDMLAALADYPAEARLAVVRAAESNAKLVDNVVLLASDPDLDVACAALRFLSNDEDLVGKPRVATALLTALQDGSPEKKSAVIERIDLPAIEVNDPALSDLLEEYSRPEGPTPLDPLYEAFRSALDGGEPADAPVIPGALGEIAGELQKEIDHDSPLAFRAALALGEAGHAGGLQALLSQLPGLSTAQKSAIAEDLYNPRSRDALSLLRQLLREPVSEIRTAAARSALSNSTLTPFTAMVLEELEREGSSLQPGEVYSYSFERVARNSGTSRVVGAWAERVLRSDHPPTGPAVLALIAAQRGSSELVQKLAVGSSDPWIRRAAFRRLAEISPHSFTSALPVLLDDPSPWVRAALPEATGTMPTRWQHRFDDTHALPDNSYDSVRSRRRLHVEAEAALVRMAKSDPSPENRFEAAFALLSHGKAIDADGFASLIARQPADARASYRLARWMSDHDSSLGAGLAPVVSSLDTTDLSPEWIQKISAAVNADAGDDEGDFASFSGLVSREENARTASQQTRAGEEQDLAPERTSLRLVYFFKPGCKECAQVHDYLDDLRKEFPLLQIDEHNILEARGTLLNQALGDRFGVPSDRQNIAPSVFVQTGFLVGADILPRTLGPLLSATMDAPQDDDWAEVGETEMDLADTRIRERFESLTLPIVLAAGLLDGINPCAFATIIFFLSYLQVARRTPREMLIVGASFIVAVFLAYLAAGLALHRFLALITEHVSGIQTWLNAVFGGLALLAAVLSLRDAWLARRGRAADMTLQLPAFLKTRIRSVIRTGAKARRFVIAAFVAGIVISLLELACTGQVYAPIIYQIQQGSANAFGLLILYNLAFILPLVVIFLAVWAGLKSEALIRVQTRFTATVKVLLALLFLALAALMFFGTHWIGH</sequence>
<reference evidence="2 3" key="1">
    <citation type="submission" date="2024-02" db="EMBL/GenBank/DDBJ databases">
        <title>Haloferula sargassicola NBRC 104335.</title>
        <authorList>
            <person name="Ichikawa N."/>
            <person name="Katano-Makiyama Y."/>
            <person name="Hidaka K."/>
        </authorList>
    </citation>
    <scope>NUCLEOTIDE SEQUENCE [LARGE SCALE GENOMIC DNA]</scope>
    <source>
        <strain evidence="2 3">NBRC 104335</strain>
    </source>
</reference>
<dbReference type="SUPFAM" id="SSF48371">
    <property type="entry name" value="ARM repeat"/>
    <property type="match status" value="2"/>
</dbReference>
<dbReference type="CDD" id="cd01659">
    <property type="entry name" value="TRX_superfamily"/>
    <property type="match status" value="1"/>
</dbReference>
<dbReference type="Gene3D" id="1.25.10.10">
    <property type="entry name" value="Leucine-rich Repeat Variant"/>
    <property type="match status" value="3"/>
</dbReference>
<keyword evidence="3" id="KW-1185">Reference proteome</keyword>